<evidence type="ECO:0000256" key="6">
    <source>
        <dbReference type="HAMAP-Rule" id="MF_01216"/>
    </source>
</evidence>
<protein>
    <recommendedName>
        <fullName evidence="6">FMN dependent NADH:quinone oxidoreductase</fullName>
        <ecNumber evidence="6">1.6.5.-</ecNumber>
    </recommendedName>
    <alternativeName>
        <fullName evidence="6">Azo-dye reductase</fullName>
    </alternativeName>
    <alternativeName>
        <fullName evidence="6">FMN-dependent NADH-azo compound oxidoreductase</fullName>
    </alternativeName>
    <alternativeName>
        <fullName evidence="6">FMN-dependent NADH-azoreductase</fullName>
        <ecNumber evidence="6">1.7.1.17</ecNumber>
    </alternativeName>
</protein>
<feature type="binding site" evidence="6">
    <location>
        <begin position="15"/>
        <end position="17"/>
    </location>
    <ligand>
        <name>FMN</name>
        <dbReference type="ChEBI" id="CHEBI:58210"/>
    </ligand>
</feature>
<proteinExistence type="inferred from homology"/>
<dbReference type="InterPro" id="IPR029039">
    <property type="entry name" value="Flavoprotein-like_sf"/>
</dbReference>
<sequence>MTILKIDSSITGENSVSRQLTAASVEQLLKRRPDTRVVERDLVASPLSHLTLGGAGDEDILEEFLAADTIVLGAPMYNFTIPTQLKAWIDRIAVAGKTFRYTDAGPEGLAGGRRVVIAISRGGFYTPDNAYEHVESYLKSLFNFIGIEPEFVRADGVNYGPDKRDAGIANGLAEVEKLAA</sequence>
<comment type="caution">
    <text evidence="8">The sequence shown here is derived from an EMBL/GenBank/DDBJ whole genome shotgun (WGS) entry which is preliminary data.</text>
</comment>
<evidence type="ECO:0000259" key="7">
    <source>
        <dbReference type="Pfam" id="PF02525"/>
    </source>
</evidence>
<keyword evidence="2 6" id="KW-0288">FMN</keyword>
<evidence type="ECO:0000313" key="9">
    <source>
        <dbReference type="Proteomes" id="UP000285023"/>
    </source>
</evidence>
<comment type="function">
    <text evidence="6">Also exhibits azoreductase activity. Catalyzes the reductive cleavage of the azo bond in aromatic azo compounds to the corresponding amines.</text>
</comment>
<dbReference type="SUPFAM" id="SSF52218">
    <property type="entry name" value="Flavoproteins"/>
    <property type="match status" value="1"/>
</dbReference>
<dbReference type="InterPro" id="IPR003680">
    <property type="entry name" value="Flavodoxin_fold"/>
</dbReference>
<dbReference type="HAMAP" id="MF_01216">
    <property type="entry name" value="Azoreductase_type1"/>
    <property type="match status" value="1"/>
</dbReference>
<dbReference type="GO" id="GO:0016652">
    <property type="term" value="F:oxidoreductase activity, acting on NAD(P)H as acceptor"/>
    <property type="evidence" value="ECO:0007669"/>
    <property type="project" value="UniProtKB-UniRule"/>
</dbReference>
<dbReference type="PANTHER" id="PTHR43741:SF4">
    <property type="entry name" value="FMN-DEPENDENT NADH:QUINONE OXIDOREDUCTASE"/>
    <property type="match status" value="1"/>
</dbReference>
<keyword evidence="1 6" id="KW-0285">Flavoprotein</keyword>
<reference evidence="8 9" key="1">
    <citation type="submission" date="2018-09" db="EMBL/GenBank/DDBJ databases">
        <title>Sphingomonas sp. DAC4.</title>
        <authorList>
            <person name="Seo T."/>
        </authorList>
    </citation>
    <scope>NUCLEOTIDE SEQUENCE [LARGE SCALE GENOMIC DNA]</scope>
    <source>
        <strain evidence="8 9">DAC4</strain>
    </source>
</reference>
<comment type="catalytic activity">
    <reaction evidence="6">
        <text>2 a quinone + NADH + H(+) = 2 a 1,4-benzosemiquinone + NAD(+)</text>
        <dbReference type="Rhea" id="RHEA:65952"/>
        <dbReference type="ChEBI" id="CHEBI:15378"/>
        <dbReference type="ChEBI" id="CHEBI:57540"/>
        <dbReference type="ChEBI" id="CHEBI:57945"/>
        <dbReference type="ChEBI" id="CHEBI:132124"/>
        <dbReference type="ChEBI" id="CHEBI:134225"/>
    </reaction>
</comment>
<evidence type="ECO:0000256" key="5">
    <source>
        <dbReference type="ARBA" id="ARBA00048542"/>
    </source>
</evidence>
<dbReference type="PANTHER" id="PTHR43741">
    <property type="entry name" value="FMN-DEPENDENT NADH-AZOREDUCTASE 1"/>
    <property type="match status" value="1"/>
</dbReference>
<comment type="function">
    <text evidence="6">Quinone reductase that provides resistance to thiol-specific stress caused by electrophilic quinones.</text>
</comment>
<dbReference type="GO" id="GO:0016655">
    <property type="term" value="F:oxidoreductase activity, acting on NAD(P)H, quinone or similar compound as acceptor"/>
    <property type="evidence" value="ECO:0007669"/>
    <property type="project" value="InterPro"/>
</dbReference>
<dbReference type="EMBL" id="QXTF01000002">
    <property type="protein sequence ID" value="RIX29194.1"/>
    <property type="molecule type" value="Genomic_DNA"/>
</dbReference>
<dbReference type="Gene3D" id="3.40.50.360">
    <property type="match status" value="1"/>
</dbReference>
<evidence type="ECO:0000256" key="4">
    <source>
        <dbReference type="ARBA" id="ARBA00023027"/>
    </source>
</evidence>
<evidence type="ECO:0000256" key="1">
    <source>
        <dbReference type="ARBA" id="ARBA00022630"/>
    </source>
</evidence>
<comment type="cofactor">
    <cofactor evidence="6">
        <name>FMN</name>
        <dbReference type="ChEBI" id="CHEBI:58210"/>
    </cofactor>
    <text evidence="6">Binds 1 FMN per subunit.</text>
</comment>
<feature type="binding site" evidence="6">
    <location>
        <begin position="120"/>
        <end position="123"/>
    </location>
    <ligand>
        <name>FMN</name>
        <dbReference type="ChEBI" id="CHEBI:58210"/>
    </ligand>
</feature>
<comment type="subunit">
    <text evidence="6">Homodimer.</text>
</comment>
<dbReference type="AlphaFoldDB" id="A0A418PZT6"/>
<accession>A0A418PZT6</accession>
<gene>
    <name evidence="6" type="primary">azoR</name>
    <name evidence="8" type="ORF">D3M59_07745</name>
</gene>
<dbReference type="GO" id="GO:0010181">
    <property type="term" value="F:FMN binding"/>
    <property type="evidence" value="ECO:0007669"/>
    <property type="project" value="UniProtKB-UniRule"/>
</dbReference>
<keyword evidence="3 6" id="KW-0560">Oxidoreductase</keyword>
<dbReference type="EC" id="1.7.1.17" evidence="6"/>
<dbReference type="InterPro" id="IPR050104">
    <property type="entry name" value="FMN-dep_NADH:Q_OxRdtase_AzoR1"/>
</dbReference>
<evidence type="ECO:0000313" key="8">
    <source>
        <dbReference type="EMBL" id="RIX29194.1"/>
    </source>
</evidence>
<evidence type="ECO:0000256" key="3">
    <source>
        <dbReference type="ARBA" id="ARBA00023002"/>
    </source>
</evidence>
<organism evidence="8 9">
    <name type="scientific">Sphingomonas edaphi</name>
    <dbReference type="NCBI Taxonomy" id="2315689"/>
    <lineage>
        <taxon>Bacteria</taxon>
        <taxon>Pseudomonadati</taxon>
        <taxon>Pseudomonadota</taxon>
        <taxon>Alphaproteobacteria</taxon>
        <taxon>Sphingomonadales</taxon>
        <taxon>Sphingomonadaceae</taxon>
        <taxon>Sphingomonas</taxon>
    </lineage>
</organism>
<comment type="catalytic activity">
    <reaction evidence="5">
        <text>N,N-dimethyl-1,4-phenylenediamine + anthranilate + 2 NAD(+) = 2-(4-dimethylaminophenyl)diazenylbenzoate + 2 NADH + 2 H(+)</text>
        <dbReference type="Rhea" id="RHEA:55872"/>
        <dbReference type="ChEBI" id="CHEBI:15378"/>
        <dbReference type="ChEBI" id="CHEBI:15783"/>
        <dbReference type="ChEBI" id="CHEBI:16567"/>
        <dbReference type="ChEBI" id="CHEBI:57540"/>
        <dbReference type="ChEBI" id="CHEBI:57945"/>
        <dbReference type="ChEBI" id="CHEBI:71579"/>
        <dbReference type="EC" id="1.7.1.17"/>
    </reaction>
    <physiologicalReaction direction="right-to-left" evidence="5">
        <dbReference type="Rhea" id="RHEA:55874"/>
    </physiologicalReaction>
</comment>
<dbReference type="RefSeq" id="WP_119533081.1">
    <property type="nucleotide sequence ID" value="NZ_QXTF01000002.1"/>
</dbReference>
<dbReference type="InterPro" id="IPR023048">
    <property type="entry name" value="NADH:quinone_OxRdtase_FMN_depd"/>
</dbReference>
<keyword evidence="4 6" id="KW-0520">NAD</keyword>
<feature type="binding site" evidence="6">
    <location>
        <begin position="76"/>
        <end position="79"/>
    </location>
    <ligand>
        <name>FMN</name>
        <dbReference type="ChEBI" id="CHEBI:58210"/>
    </ligand>
</feature>
<evidence type="ECO:0000256" key="2">
    <source>
        <dbReference type="ARBA" id="ARBA00022643"/>
    </source>
</evidence>
<dbReference type="EC" id="1.6.5.-" evidence="6"/>
<dbReference type="GO" id="GO:0009055">
    <property type="term" value="F:electron transfer activity"/>
    <property type="evidence" value="ECO:0007669"/>
    <property type="project" value="UniProtKB-UniRule"/>
</dbReference>
<dbReference type="Pfam" id="PF02525">
    <property type="entry name" value="Flavodoxin_2"/>
    <property type="match status" value="1"/>
</dbReference>
<keyword evidence="9" id="KW-1185">Reference proteome</keyword>
<name>A0A418PZT6_9SPHN</name>
<dbReference type="Proteomes" id="UP000285023">
    <property type="component" value="Unassembled WGS sequence"/>
</dbReference>
<feature type="domain" description="Flavodoxin-like fold" evidence="7">
    <location>
        <begin position="1"/>
        <end position="177"/>
    </location>
</feature>
<comment type="similarity">
    <text evidence="6">Belongs to the azoreductase type 1 family.</text>
</comment>
<feature type="binding site" evidence="6">
    <location>
        <position position="9"/>
    </location>
    <ligand>
        <name>FMN</name>
        <dbReference type="ChEBI" id="CHEBI:58210"/>
    </ligand>
</feature>
<dbReference type="OrthoDB" id="9787136at2"/>